<gene>
    <name evidence="15" type="ORF">DGYR_LOCUS616</name>
</gene>
<dbReference type="AlphaFoldDB" id="A0A7I8V801"/>
<evidence type="ECO:0000313" key="15">
    <source>
        <dbReference type="EMBL" id="CAD5111301.1"/>
    </source>
</evidence>
<protein>
    <submittedName>
        <fullName evidence="15">DgyrCDS619</fullName>
    </submittedName>
</protein>
<evidence type="ECO:0000256" key="5">
    <source>
        <dbReference type="ARBA" id="ARBA00022989"/>
    </source>
</evidence>
<feature type="domain" description="Chitin-binding type-2" evidence="14">
    <location>
        <begin position="451"/>
        <end position="504"/>
    </location>
</feature>
<dbReference type="Gene3D" id="3.40.190.10">
    <property type="entry name" value="Periplasmic binding protein-like II"/>
    <property type="match status" value="1"/>
</dbReference>
<dbReference type="PANTHER" id="PTHR42643:SF24">
    <property type="entry name" value="IONOTROPIC RECEPTOR 60A"/>
    <property type="match status" value="1"/>
</dbReference>
<dbReference type="GO" id="GO:0050906">
    <property type="term" value="P:detection of stimulus involved in sensory perception"/>
    <property type="evidence" value="ECO:0007669"/>
    <property type="project" value="UniProtKB-ARBA"/>
</dbReference>
<accession>A0A7I8V801</accession>
<sequence length="628" mass="71533">MQLGIFHEKVIVRNQTIWQGICIEILNLLAKSMNFTYHIVEPADRKWGNIDENGQWTGMVRMVKDGAADFAAGKFTIGEARDTVIDFTKPFWQEDSVMVMKLPEPDNSTFFLTPFQWPIWLSIFALLPFTAFFLGLTVKWSRKLCTLRSFTRAFSLIVSSLLQQGRKDIPKAIPSRLIINSCWLFSIIILALYTGNLTAYIAIPKQTPPISTLAELSQQSIYRYGVMDGSALHLLFQGSAYGVYKHMMTNSIGERDNRVSSHSAGVDRVRAEKYIYIGETSGVIKQVYSDCTLAIGKEKFFPSSFGFVIPENSSLQTYFDERILQMTENGLIRKWFKKYYPKDVCSLLRNSRDVPTSAKLHHFQVCDKSIKYCEKVTLPCVDGEKYAIQEIYGGYATCVGGELKCNLCPDHKQYYNYRQKKCDSDPRSWAADCKGLFPKRVYNTSTICDLEKPCIKNRKYADQFVCQGYHLCVGDDDYVKESCDLNEYFDYEKRECVPKNIGKCCSSKGLTSTSIDNLTDSPDDIVTSKPTEKSKVKKSAMEDLIIIAVATSSGVVTIIIVTICIVVCKSNNKKTKTKYMTKTIASRTPSQITNRKTIRTPTNYTQDHQRAPYYYYEDSNSSHHNDYM</sequence>
<evidence type="ECO:0000256" key="2">
    <source>
        <dbReference type="ARBA" id="ARBA00022448"/>
    </source>
</evidence>
<dbReference type="GO" id="GO:0005886">
    <property type="term" value="C:plasma membrane"/>
    <property type="evidence" value="ECO:0007669"/>
    <property type="project" value="UniProtKB-SubCell"/>
</dbReference>
<dbReference type="OrthoDB" id="5984008at2759"/>
<dbReference type="PANTHER" id="PTHR42643">
    <property type="entry name" value="IONOTROPIC RECEPTOR 20A-RELATED"/>
    <property type="match status" value="1"/>
</dbReference>
<evidence type="ECO:0000256" key="13">
    <source>
        <dbReference type="SAM" id="Phobius"/>
    </source>
</evidence>
<evidence type="ECO:0000256" key="12">
    <source>
        <dbReference type="ARBA" id="ARBA00023303"/>
    </source>
</evidence>
<keyword evidence="6" id="KW-0175">Coiled coil</keyword>
<dbReference type="Proteomes" id="UP000549394">
    <property type="component" value="Unassembled WGS sequence"/>
</dbReference>
<evidence type="ECO:0000256" key="6">
    <source>
        <dbReference type="ARBA" id="ARBA00023054"/>
    </source>
</evidence>
<keyword evidence="16" id="KW-1185">Reference proteome</keyword>
<dbReference type="FunFam" id="3.40.190.10:FF:000078">
    <property type="entry name" value="glutamate receptor ionotropic, NMDA 3B"/>
    <property type="match status" value="1"/>
</dbReference>
<feature type="transmembrane region" description="Helical" evidence="13">
    <location>
        <begin position="177"/>
        <end position="203"/>
    </location>
</feature>
<dbReference type="GO" id="GO:0015276">
    <property type="term" value="F:ligand-gated monoatomic ion channel activity"/>
    <property type="evidence" value="ECO:0007669"/>
    <property type="project" value="InterPro"/>
</dbReference>
<evidence type="ECO:0000256" key="9">
    <source>
        <dbReference type="ARBA" id="ARBA00023170"/>
    </source>
</evidence>
<comment type="subcellular location">
    <subcellularLocation>
        <location evidence="1">Cell membrane</location>
        <topology evidence="1">Multi-pass membrane protein</topology>
    </subcellularLocation>
</comment>
<dbReference type="PROSITE" id="PS50940">
    <property type="entry name" value="CHIT_BIND_II"/>
    <property type="match status" value="1"/>
</dbReference>
<evidence type="ECO:0000313" key="16">
    <source>
        <dbReference type="Proteomes" id="UP000549394"/>
    </source>
</evidence>
<dbReference type="GO" id="GO:0008061">
    <property type="term" value="F:chitin binding"/>
    <property type="evidence" value="ECO:0007669"/>
    <property type="project" value="InterPro"/>
</dbReference>
<dbReference type="InterPro" id="IPR052192">
    <property type="entry name" value="Insect_Ionotropic_Sensory_Rcpt"/>
</dbReference>
<keyword evidence="11" id="KW-1071">Ligand-gated ion channel</keyword>
<comment type="caution">
    <text evidence="15">The sequence shown here is derived from an EMBL/GenBank/DDBJ whole genome shotgun (WGS) entry which is preliminary data.</text>
</comment>
<name>A0A7I8V801_9ANNE</name>
<feature type="transmembrane region" description="Helical" evidence="13">
    <location>
        <begin position="117"/>
        <end position="138"/>
    </location>
</feature>
<keyword evidence="10" id="KW-0325">Glycoprotein</keyword>
<dbReference type="Gene3D" id="1.10.287.70">
    <property type="match status" value="1"/>
</dbReference>
<keyword evidence="7" id="KW-0406">Ion transport</keyword>
<dbReference type="EMBL" id="CAJFCJ010000001">
    <property type="protein sequence ID" value="CAD5111301.1"/>
    <property type="molecule type" value="Genomic_DNA"/>
</dbReference>
<keyword evidence="8 13" id="KW-0472">Membrane</keyword>
<keyword evidence="4 13" id="KW-0812">Transmembrane</keyword>
<evidence type="ECO:0000259" key="14">
    <source>
        <dbReference type="PROSITE" id="PS50940"/>
    </source>
</evidence>
<feature type="transmembrane region" description="Helical" evidence="13">
    <location>
        <begin position="544"/>
        <end position="568"/>
    </location>
</feature>
<dbReference type="SMART" id="SM00079">
    <property type="entry name" value="PBPe"/>
    <property type="match status" value="1"/>
</dbReference>
<organism evidence="15 16">
    <name type="scientific">Dimorphilus gyrociliatus</name>
    <dbReference type="NCBI Taxonomy" id="2664684"/>
    <lineage>
        <taxon>Eukaryota</taxon>
        <taxon>Metazoa</taxon>
        <taxon>Spiralia</taxon>
        <taxon>Lophotrochozoa</taxon>
        <taxon>Annelida</taxon>
        <taxon>Polychaeta</taxon>
        <taxon>Polychaeta incertae sedis</taxon>
        <taxon>Dinophilidae</taxon>
        <taxon>Dimorphilus</taxon>
    </lineage>
</organism>
<dbReference type="InterPro" id="IPR002557">
    <property type="entry name" value="Chitin-bd_dom"/>
</dbReference>
<keyword evidence="9" id="KW-0675">Receptor</keyword>
<dbReference type="GO" id="GO:0005576">
    <property type="term" value="C:extracellular region"/>
    <property type="evidence" value="ECO:0007669"/>
    <property type="project" value="InterPro"/>
</dbReference>
<evidence type="ECO:0000256" key="7">
    <source>
        <dbReference type="ARBA" id="ARBA00023065"/>
    </source>
</evidence>
<evidence type="ECO:0000256" key="4">
    <source>
        <dbReference type="ARBA" id="ARBA00022692"/>
    </source>
</evidence>
<dbReference type="SUPFAM" id="SSF57625">
    <property type="entry name" value="Invertebrate chitin-binding proteins"/>
    <property type="match status" value="1"/>
</dbReference>
<dbReference type="InterPro" id="IPR019594">
    <property type="entry name" value="Glu/Gly-bd"/>
</dbReference>
<evidence type="ECO:0000256" key="10">
    <source>
        <dbReference type="ARBA" id="ARBA00023180"/>
    </source>
</evidence>
<dbReference type="InterPro" id="IPR036508">
    <property type="entry name" value="Chitin-bd_dom_sf"/>
</dbReference>
<evidence type="ECO:0000256" key="1">
    <source>
        <dbReference type="ARBA" id="ARBA00004651"/>
    </source>
</evidence>
<keyword evidence="12" id="KW-0407">Ion channel</keyword>
<evidence type="ECO:0000256" key="11">
    <source>
        <dbReference type="ARBA" id="ARBA00023286"/>
    </source>
</evidence>
<evidence type="ECO:0000256" key="3">
    <source>
        <dbReference type="ARBA" id="ARBA00022475"/>
    </source>
</evidence>
<keyword evidence="2" id="KW-0813">Transport</keyword>
<dbReference type="SUPFAM" id="SSF53850">
    <property type="entry name" value="Periplasmic binding protein-like II"/>
    <property type="match status" value="1"/>
</dbReference>
<dbReference type="InterPro" id="IPR001320">
    <property type="entry name" value="Iontro_rcpt_C"/>
</dbReference>
<proteinExistence type="predicted"/>
<evidence type="ECO:0000256" key="8">
    <source>
        <dbReference type="ARBA" id="ARBA00023136"/>
    </source>
</evidence>
<keyword evidence="3" id="KW-1003">Cell membrane</keyword>
<keyword evidence="5 13" id="KW-1133">Transmembrane helix</keyword>
<dbReference type="SMART" id="SM00918">
    <property type="entry name" value="Lig_chan-Glu_bd"/>
    <property type="match status" value="1"/>
</dbReference>
<dbReference type="Pfam" id="PF10613">
    <property type="entry name" value="Lig_chan-Glu_bd"/>
    <property type="match status" value="1"/>
</dbReference>
<reference evidence="15 16" key="1">
    <citation type="submission" date="2020-08" db="EMBL/GenBank/DDBJ databases">
        <authorList>
            <person name="Hejnol A."/>
        </authorList>
    </citation>
    <scope>NUCLEOTIDE SEQUENCE [LARGE SCALE GENOMIC DNA]</scope>
</reference>
<dbReference type="GO" id="GO:0043226">
    <property type="term" value="C:organelle"/>
    <property type="evidence" value="ECO:0007669"/>
    <property type="project" value="UniProtKB-ARBA"/>
</dbReference>
<dbReference type="Pfam" id="PF00060">
    <property type="entry name" value="Lig_chan"/>
    <property type="match status" value="1"/>
</dbReference>